<dbReference type="InParanoid" id="A0A0C3DIC5"/>
<dbReference type="Pfam" id="PF20414">
    <property type="entry name" value="DUF6698"/>
    <property type="match status" value="1"/>
</dbReference>
<dbReference type="OrthoDB" id="2662502at2759"/>
<name>A0A0C3DIC5_9AGAM</name>
<reference evidence="2" key="2">
    <citation type="submission" date="2015-01" db="EMBL/GenBank/DDBJ databases">
        <title>Evolutionary Origins and Diversification of the Mycorrhizal Mutualists.</title>
        <authorList>
            <consortium name="DOE Joint Genome Institute"/>
            <consortium name="Mycorrhizal Genomics Consortium"/>
            <person name="Kohler A."/>
            <person name="Kuo A."/>
            <person name="Nagy L.G."/>
            <person name="Floudas D."/>
            <person name="Copeland A."/>
            <person name="Barry K.W."/>
            <person name="Cichocki N."/>
            <person name="Veneault-Fourrey C."/>
            <person name="LaButti K."/>
            <person name="Lindquist E.A."/>
            <person name="Lipzen A."/>
            <person name="Lundell T."/>
            <person name="Morin E."/>
            <person name="Murat C."/>
            <person name="Riley R."/>
            <person name="Ohm R."/>
            <person name="Sun H."/>
            <person name="Tunlid A."/>
            <person name="Henrissat B."/>
            <person name="Grigoriev I.V."/>
            <person name="Hibbett D.S."/>
            <person name="Martin F."/>
        </authorList>
    </citation>
    <scope>NUCLEOTIDE SEQUENCE [LARGE SCALE GENOMIC DNA]</scope>
    <source>
        <strain evidence="2">Foug A</strain>
    </source>
</reference>
<accession>A0A0C3DIC5</accession>
<dbReference type="STRING" id="1036808.A0A0C3DIC5"/>
<dbReference type="AlphaFoldDB" id="A0A0C3DIC5"/>
<evidence type="ECO:0000313" key="2">
    <source>
        <dbReference type="Proteomes" id="UP000053989"/>
    </source>
</evidence>
<dbReference type="HOGENOM" id="CLU_035918_5_0_1"/>
<reference evidence="1 2" key="1">
    <citation type="submission" date="2014-04" db="EMBL/GenBank/DDBJ databases">
        <authorList>
            <consortium name="DOE Joint Genome Institute"/>
            <person name="Kuo A."/>
            <person name="Kohler A."/>
            <person name="Nagy L.G."/>
            <person name="Floudas D."/>
            <person name="Copeland A."/>
            <person name="Barry K.W."/>
            <person name="Cichocki N."/>
            <person name="Veneault-Fourrey C."/>
            <person name="LaButti K."/>
            <person name="Lindquist E.A."/>
            <person name="Lipzen A."/>
            <person name="Lundell T."/>
            <person name="Morin E."/>
            <person name="Murat C."/>
            <person name="Sun H."/>
            <person name="Tunlid A."/>
            <person name="Henrissat B."/>
            <person name="Grigoriev I.V."/>
            <person name="Hibbett D.S."/>
            <person name="Martin F."/>
            <person name="Nordberg H.P."/>
            <person name="Cantor M.N."/>
            <person name="Hua S.X."/>
        </authorList>
    </citation>
    <scope>NUCLEOTIDE SEQUENCE [LARGE SCALE GENOMIC DNA]</scope>
    <source>
        <strain evidence="1 2">Foug A</strain>
    </source>
</reference>
<protein>
    <submittedName>
        <fullName evidence="1">Uncharacterized protein</fullName>
    </submittedName>
</protein>
<dbReference type="EMBL" id="KN822127">
    <property type="protein sequence ID" value="KIM55821.1"/>
    <property type="molecule type" value="Genomic_DNA"/>
</dbReference>
<dbReference type="InterPro" id="IPR046521">
    <property type="entry name" value="DUF6698"/>
</dbReference>
<organism evidence="1 2">
    <name type="scientific">Scleroderma citrinum Foug A</name>
    <dbReference type="NCBI Taxonomy" id="1036808"/>
    <lineage>
        <taxon>Eukaryota</taxon>
        <taxon>Fungi</taxon>
        <taxon>Dikarya</taxon>
        <taxon>Basidiomycota</taxon>
        <taxon>Agaricomycotina</taxon>
        <taxon>Agaricomycetes</taxon>
        <taxon>Agaricomycetidae</taxon>
        <taxon>Boletales</taxon>
        <taxon>Sclerodermatineae</taxon>
        <taxon>Sclerodermataceae</taxon>
        <taxon>Scleroderma</taxon>
    </lineage>
</organism>
<evidence type="ECO:0000313" key="1">
    <source>
        <dbReference type="EMBL" id="KIM55821.1"/>
    </source>
</evidence>
<proteinExistence type="predicted"/>
<feature type="non-terminal residue" evidence="1">
    <location>
        <position position="1"/>
    </location>
</feature>
<gene>
    <name evidence="1" type="ORF">SCLCIDRAFT_133886</name>
</gene>
<keyword evidence="2" id="KW-1185">Reference proteome</keyword>
<dbReference type="Proteomes" id="UP000053989">
    <property type="component" value="Unassembled WGS sequence"/>
</dbReference>
<sequence length="238" mass="27179">QLNKGADAACGDDVASLKQVVVQWLMSAELKPEPPLEQDEKDGRGFDHDLTGHFLCPVDYNWNDPLHHAAIRDYHPKFLVTAYSWPTFLYENGRYNPNCPSNGLFNSMLLVRAFNHIFTSPTSALKMNVGNDETRLPLKKRQKYDEWQTCCHVASLVGMKSVCPRAIAYIAVQLRFALSSCGSWWIIDGEFNYNDFYNNILDFFENAETTGEKKVIQDLLLWWNQSVALTYCNPTNLA</sequence>